<dbReference type="PANTHER" id="PTHR42920:SF5">
    <property type="entry name" value="EAMA DOMAIN-CONTAINING PROTEIN"/>
    <property type="match status" value="1"/>
</dbReference>
<evidence type="ECO:0000256" key="1">
    <source>
        <dbReference type="ARBA" id="ARBA00004651"/>
    </source>
</evidence>
<feature type="domain" description="EamA" evidence="9">
    <location>
        <begin position="147"/>
        <end position="279"/>
    </location>
</feature>
<feature type="transmembrane region" description="Helical" evidence="8">
    <location>
        <begin position="238"/>
        <end position="258"/>
    </location>
</feature>
<evidence type="ECO:0000256" key="2">
    <source>
        <dbReference type="ARBA" id="ARBA00007362"/>
    </source>
</evidence>
<evidence type="ECO:0000256" key="3">
    <source>
        <dbReference type="ARBA" id="ARBA00022475"/>
    </source>
</evidence>
<protein>
    <submittedName>
        <fullName evidence="10">EamA family transporter</fullName>
    </submittedName>
</protein>
<feature type="transmembrane region" description="Helical" evidence="8">
    <location>
        <begin position="176"/>
        <end position="196"/>
    </location>
</feature>
<sequence length="328" mass="32218">MGVLLCLLASAGFATLGIFGTLAYQADVGVLTLLTVRFAMAAGGFSLLTFLVPGARQGMDRRVVLTALGLGCVGYTTQAGLFFGALSHVDVSLLSLLLYTYPAFVTVAAIALGRDAATPRRLAALGAASAGVALVLAGGGGGADAVGVAMGIGAAVAYTTYILVADTVVADAPPLAFSAVIACGAFATFLVVSLATGSLHLGFAPIGWLWLAAIAVLSTIVPVLAFFAGLARVGPSTASILCTVEPPITVALALVVFGQGLGPLQLAGGALVLSAVVLLQAGARRPLPVTGDPAADGQLRAGDEPHAGLDDDGAARGAQPAGVAGAAV</sequence>
<evidence type="ECO:0000256" key="6">
    <source>
        <dbReference type="ARBA" id="ARBA00023136"/>
    </source>
</evidence>
<evidence type="ECO:0000256" key="5">
    <source>
        <dbReference type="ARBA" id="ARBA00022989"/>
    </source>
</evidence>
<comment type="subcellular location">
    <subcellularLocation>
        <location evidence="1">Cell membrane</location>
        <topology evidence="1">Multi-pass membrane protein</topology>
    </subcellularLocation>
</comment>
<dbReference type="PANTHER" id="PTHR42920">
    <property type="entry name" value="OS03G0707200 PROTEIN-RELATED"/>
    <property type="match status" value="1"/>
</dbReference>
<dbReference type="RefSeq" id="WP_254570952.1">
    <property type="nucleotide sequence ID" value="NZ_CP098502.1"/>
</dbReference>
<keyword evidence="5 8" id="KW-1133">Transmembrane helix</keyword>
<name>A0ABY5DRF5_9ACTN</name>
<evidence type="ECO:0000256" key="8">
    <source>
        <dbReference type="SAM" id="Phobius"/>
    </source>
</evidence>
<feature type="transmembrane region" description="Helical" evidence="8">
    <location>
        <begin position="145"/>
        <end position="164"/>
    </location>
</feature>
<proteinExistence type="inferred from homology"/>
<keyword evidence="4 8" id="KW-0812">Transmembrane</keyword>
<feature type="transmembrane region" description="Helical" evidence="8">
    <location>
        <begin position="33"/>
        <end position="52"/>
    </location>
</feature>
<evidence type="ECO:0000313" key="11">
    <source>
        <dbReference type="Proteomes" id="UP001056035"/>
    </source>
</evidence>
<organism evidence="10 11">
    <name type="scientific">Paraconexibacter antarcticus</name>
    <dbReference type="NCBI Taxonomy" id="2949664"/>
    <lineage>
        <taxon>Bacteria</taxon>
        <taxon>Bacillati</taxon>
        <taxon>Actinomycetota</taxon>
        <taxon>Thermoleophilia</taxon>
        <taxon>Solirubrobacterales</taxon>
        <taxon>Paraconexibacteraceae</taxon>
        <taxon>Paraconexibacter</taxon>
    </lineage>
</organism>
<feature type="transmembrane region" description="Helical" evidence="8">
    <location>
        <begin position="122"/>
        <end position="139"/>
    </location>
</feature>
<dbReference type="InterPro" id="IPR037185">
    <property type="entry name" value="EmrE-like"/>
</dbReference>
<feature type="transmembrane region" description="Helical" evidence="8">
    <location>
        <begin position="264"/>
        <end position="283"/>
    </location>
</feature>
<evidence type="ECO:0000256" key="4">
    <source>
        <dbReference type="ARBA" id="ARBA00022692"/>
    </source>
</evidence>
<evidence type="ECO:0000256" key="7">
    <source>
        <dbReference type="SAM" id="MobiDB-lite"/>
    </source>
</evidence>
<feature type="transmembrane region" description="Helical" evidence="8">
    <location>
        <begin position="208"/>
        <end position="231"/>
    </location>
</feature>
<feature type="transmembrane region" description="Helical" evidence="8">
    <location>
        <begin position="91"/>
        <end position="110"/>
    </location>
</feature>
<dbReference type="Proteomes" id="UP001056035">
    <property type="component" value="Chromosome"/>
</dbReference>
<dbReference type="InterPro" id="IPR000620">
    <property type="entry name" value="EamA_dom"/>
</dbReference>
<feature type="compositionally biased region" description="Low complexity" evidence="7">
    <location>
        <begin position="315"/>
        <end position="328"/>
    </location>
</feature>
<dbReference type="SUPFAM" id="SSF103481">
    <property type="entry name" value="Multidrug resistance efflux transporter EmrE"/>
    <property type="match status" value="2"/>
</dbReference>
<comment type="similarity">
    <text evidence="2">Belongs to the EamA transporter family.</text>
</comment>
<keyword evidence="6 8" id="KW-0472">Membrane</keyword>
<keyword evidence="3" id="KW-1003">Cell membrane</keyword>
<evidence type="ECO:0000313" key="10">
    <source>
        <dbReference type="EMBL" id="UTI64241.1"/>
    </source>
</evidence>
<dbReference type="EMBL" id="CP098502">
    <property type="protein sequence ID" value="UTI64241.1"/>
    <property type="molecule type" value="Genomic_DNA"/>
</dbReference>
<keyword evidence="11" id="KW-1185">Reference proteome</keyword>
<feature type="transmembrane region" description="Helical" evidence="8">
    <location>
        <begin position="64"/>
        <end position="85"/>
    </location>
</feature>
<gene>
    <name evidence="10" type="ORF">NBH00_23240</name>
</gene>
<feature type="domain" description="EamA" evidence="9">
    <location>
        <begin position="1"/>
        <end position="136"/>
    </location>
</feature>
<reference evidence="10 11" key="1">
    <citation type="submission" date="2022-06" db="EMBL/GenBank/DDBJ databases">
        <title>Paraconexibacter antarcticus.</title>
        <authorList>
            <person name="Kim C.S."/>
        </authorList>
    </citation>
    <scope>NUCLEOTIDE SEQUENCE [LARGE SCALE GENOMIC DNA]</scope>
    <source>
        <strain evidence="10 11">02-257</strain>
    </source>
</reference>
<dbReference type="InterPro" id="IPR051258">
    <property type="entry name" value="Diverse_Substrate_Transporter"/>
</dbReference>
<dbReference type="Pfam" id="PF00892">
    <property type="entry name" value="EamA"/>
    <property type="match status" value="2"/>
</dbReference>
<accession>A0ABY5DRF5</accession>
<evidence type="ECO:0000259" key="9">
    <source>
        <dbReference type="Pfam" id="PF00892"/>
    </source>
</evidence>
<feature type="region of interest" description="Disordered" evidence="7">
    <location>
        <begin position="289"/>
        <end position="328"/>
    </location>
</feature>